<evidence type="ECO:0000313" key="7">
    <source>
        <dbReference type="EMBL" id="MBN3557210.1"/>
    </source>
</evidence>
<dbReference type="InterPro" id="IPR036390">
    <property type="entry name" value="WH_DNA-bd_sf"/>
</dbReference>
<dbReference type="PANTHER" id="PTHR30346">
    <property type="entry name" value="TRANSCRIPTIONAL DUAL REGULATOR HCAR-RELATED"/>
    <property type="match status" value="1"/>
</dbReference>
<proteinExistence type="inferred from homology"/>
<dbReference type="GO" id="GO:0032993">
    <property type="term" value="C:protein-DNA complex"/>
    <property type="evidence" value="ECO:0007669"/>
    <property type="project" value="TreeGrafter"/>
</dbReference>
<dbReference type="Gene3D" id="1.10.10.10">
    <property type="entry name" value="Winged helix-like DNA-binding domain superfamily/Winged helix DNA-binding domain"/>
    <property type="match status" value="1"/>
</dbReference>
<reference evidence="6 8" key="1">
    <citation type="submission" date="2020-08" db="EMBL/GenBank/DDBJ databases">
        <title>Genomic Encyclopedia of Type Strains, Phase IV (KMG-IV): sequencing the most valuable type-strain genomes for metagenomic binning, comparative biology and taxonomic classification.</title>
        <authorList>
            <person name="Goeker M."/>
        </authorList>
    </citation>
    <scope>NUCLEOTIDE SEQUENCE [LARGE SCALE GENOMIC DNA]</scope>
    <source>
        <strain evidence="6 8">DSM 14562</strain>
    </source>
</reference>
<dbReference type="Gene3D" id="3.40.190.10">
    <property type="entry name" value="Periplasmic binding protein-like II"/>
    <property type="match status" value="2"/>
</dbReference>
<keyword evidence="8" id="KW-1185">Reference proteome</keyword>
<dbReference type="GO" id="GO:0003677">
    <property type="term" value="F:DNA binding"/>
    <property type="evidence" value="ECO:0007669"/>
    <property type="project" value="UniProtKB-KW"/>
</dbReference>
<evidence type="ECO:0000313" key="6">
    <source>
        <dbReference type="EMBL" id="MBB4610722.1"/>
    </source>
</evidence>
<dbReference type="PANTHER" id="PTHR30346:SF28">
    <property type="entry name" value="HTH-TYPE TRANSCRIPTIONAL REGULATOR CYNR"/>
    <property type="match status" value="1"/>
</dbReference>
<name>A0AA40ZW49_9SPHN</name>
<organism evidence="7 9">
    <name type="scientific">Sphingomonas yabuuchiae</name>
    <dbReference type="NCBI Taxonomy" id="172044"/>
    <lineage>
        <taxon>Bacteria</taxon>
        <taxon>Pseudomonadati</taxon>
        <taxon>Pseudomonadota</taxon>
        <taxon>Alphaproteobacteria</taxon>
        <taxon>Sphingomonadales</taxon>
        <taxon>Sphingomonadaceae</taxon>
        <taxon>Sphingomonas</taxon>
    </lineage>
</organism>
<dbReference type="InterPro" id="IPR005119">
    <property type="entry name" value="LysR_subst-bd"/>
</dbReference>
<keyword evidence="4" id="KW-0804">Transcription</keyword>
<dbReference type="FunFam" id="1.10.10.10:FF:000001">
    <property type="entry name" value="LysR family transcriptional regulator"/>
    <property type="match status" value="1"/>
</dbReference>
<dbReference type="GO" id="GO:0003700">
    <property type="term" value="F:DNA-binding transcription factor activity"/>
    <property type="evidence" value="ECO:0007669"/>
    <property type="project" value="InterPro"/>
</dbReference>
<dbReference type="EMBL" id="JAFHKU010000109">
    <property type="protein sequence ID" value="MBN3557210.1"/>
    <property type="molecule type" value="Genomic_DNA"/>
</dbReference>
<evidence type="ECO:0000259" key="5">
    <source>
        <dbReference type="PROSITE" id="PS50931"/>
    </source>
</evidence>
<gene>
    <name evidence="6" type="ORF">GGQ89_002956</name>
    <name evidence="7" type="ORF">JYA60_03055</name>
</gene>
<dbReference type="Pfam" id="PF03466">
    <property type="entry name" value="LysR_substrate"/>
    <property type="match status" value="1"/>
</dbReference>
<dbReference type="AlphaFoldDB" id="A0AA40ZW49"/>
<accession>A0AA40ZW49</accession>
<evidence type="ECO:0000256" key="2">
    <source>
        <dbReference type="ARBA" id="ARBA00023015"/>
    </source>
</evidence>
<keyword evidence="3 6" id="KW-0238">DNA-binding</keyword>
<sequence length="295" mass="31375">MIDLRQLQLFVSVAEELHFGRAAAKSGMSQPPFSQQILRLERKLGVALLHRTSRHVSLTPAGMALLVEARALIARRDRIVDMVRRTASGDAGTLRIGFAASSAVGVLPIIVRDLRLALPDVNLQIDDRDGIDIAAAIRLGTLDAAIVRGPFPAKDIMVETLYRDGLVAVLPGSHPLAGRTDLAINDLAVDNFILFPRTGAPELYDTIIGLCSGAGFSPAVVQEASAWLSVVGLVEAGLGITIAPALAARGCPQGVAAIPVTGTFDRTELLIAYRQGELHPLVARFREIALSAMQT</sequence>
<dbReference type="PRINTS" id="PR00039">
    <property type="entry name" value="HTHLYSR"/>
</dbReference>
<evidence type="ECO:0000256" key="1">
    <source>
        <dbReference type="ARBA" id="ARBA00009437"/>
    </source>
</evidence>
<dbReference type="InterPro" id="IPR000847">
    <property type="entry name" value="LysR_HTH_N"/>
</dbReference>
<dbReference type="EMBL" id="JACHNX010000013">
    <property type="protein sequence ID" value="MBB4610722.1"/>
    <property type="molecule type" value="Genomic_DNA"/>
</dbReference>
<dbReference type="RefSeq" id="WP_184106198.1">
    <property type="nucleotide sequence ID" value="NZ_JACHNX010000013.1"/>
</dbReference>
<dbReference type="PROSITE" id="PS50931">
    <property type="entry name" value="HTH_LYSR"/>
    <property type="match status" value="1"/>
</dbReference>
<comment type="similarity">
    <text evidence="1">Belongs to the LysR transcriptional regulatory family.</text>
</comment>
<comment type="caution">
    <text evidence="7">The sequence shown here is derived from an EMBL/GenBank/DDBJ whole genome shotgun (WGS) entry which is preliminary data.</text>
</comment>
<evidence type="ECO:0000256" key="4">
    <source>
        <dbReference type="ARBA" id="ARBA00023163"/>
    </source>
</evidence>
<dbReference type="CDD" id="cd08414">
    <property type="entry name" value="PBP2_LTTR_aromatics_like"/>
    <property type="match status" value="1"/>
</dbReference>
<evidence type="ECO:0000256" key="3">
    <source>
        <dbReference type="ARBA" id="ARBA00023125"/>
    </source>
</evidence>
<dbReference type="Proteomes" id="UP000584663">
    <property type="component" value="Unassembled WGS sequence"/>
</dbReference>
<dbReference type="SUPFAM" id="SSF46785">
    <property type="entry name" value="Winged helix' DNA-binding domain"/>
    <property type="match status" value="1"/>
</dbReference>
<evidence type="ECO:0000313" key="9">
    <source>
        <dbReference type="Proteomes" id="UP000704529"/>
    </source>
</evidence>
<dbReference type="SUPFAM" id="SSF53850">
    <property type="entry name" value="Periplasmic binding protein-like II"/>
    <property type="match status" value="1"/>
</dbReference>
<evidence type="ECO:0000313" key="8">
    <source>
        <dbReference type="Proteomes" id="UP000584663"/>
    </source>
</evidence>
<keyword evidence="2" id="KW-0805">Transcription regulation</keyword>
<reference evidence="7" key="2">
    <citation type="submission" date="2021-01" db="EMBL/GenBank/DDBJ databases">
        <title>Genome Sequencing of Type Strains.</title>
        <authorList>
            <person name="Lemaire J.F."/>
            <person name="Inderbitzin P."/>
            <person name="Collins S.B."/>
            <person name="Wespe N."/>
            <person name="Knight-Connoni V."/>
        </authorList>
    </citation>
    <scope>NUCLEOTIDE SEQUENCE</scope>
    <source>
        <strain evidence="7">DSM 14562</strain>
    </source>
</reference>
<dbReference type="InterPro" id="IPR036388">
    <property type="entry name" value="WH-like_DNA-bd_sf"/>
</dbReference>
<dbReference type="Proteomes" id="UP000704529">
    <property type="component" value="Unassembled WGS sequence"/>
</dbReference>
<feature type="domain" description="HTH lysR-type" evidence="5">
    <location>
        <begin position="2"/>
        <end position="59"/>
    </location>
</feature>
<protein>
    <submittedName>
        <fullName evidence="6">DNA-binding transcriptional LysR family regulator</fullName>
    </submittedName>
    <submittedName>
        <fullName evidence="7">LysR family transcriptional regulator</fullName>
    </submittedName>
</protein>
<dbReference type="Pfam" id="PF00126">
    <property type="entry name" value="HTH_1"/>
    <property type="match status" value="1"/>
</dbReference>